<dbReference type="InterPro" id="IPR000412">
    <property type="entry name" value="ABC_2_transport"/>
</dbReference>
<organism evidence="7">
    <name type="scientific">marine metagenome</name>
    <dbReference type="NCBI Taxonomy" id="408172"/>
    <lineage>
        <taxon>unclassified sequences</taxon>
        <taxon>metagenomes</taxon>
        <taxon>ecological metagenomes</taxon>
    </lineage>
</organism>
<name>A0A381Q2V2_9ZZZZ</name>
<dbReference type="InterPro" id="IPR047817">
    <property type="entry name" value="ABC2_TM_bact-type"/>
</dbReference>
<dbReference type="PANTHER" id="PTHR43332:SF2">
    <property type="entry name" value="INNER MEMBRANE TRANSPORT PERMEASE YADH"/>
    <property type="match status" value="1"/>
</dbReference>
<dbReference type="PIRSF" id="PIRSF006648">
    <property type="entry name" value="DrrB"/>
    <property type="match status" value="1"/>
</dbReference>
<keyword evidence="2 5" id="KW-0812">Transmembrane</keyword>
<feature type="domain" description="ABC transmembrane type-2" evidence="6">
    <location>
        <begin position="1"/>
        <end position="224"/>
    </location>
</feature>
<evidence type="ECO:0000256" key="5">
    <source>
        <dbReference type="SAM" id="Phobius"/>
    </source>
</evidence>
<evidence type="ECO:0000256" key="1">
    <source>
        <dbReference type="ARBA" id="ARBA00004141"/>
    </source>
</evidence>
<dbReference type="PANTHER" id="PTHR43332">
    <property type="entry name" value="INNER MEMBRANE TRANSPORT PERMEASE YADH-RELATED"/>
    <property type="match status" value="1"/>
</dbReference>
<evidence type="ECO:0000256" key="2">
    <source>
        <dbReference type="ARBA" id="ARBA00022692"/>
    </source>
</evidence>
<sequence length="229" mass="25068">VIPGLISSGLYIIIFGLTLQRRISSIDGVPYTVYILPGLIMMNVITNAYNNTASSMLQMKLLQQIQDMLITPLSNVELAVAFIIGGAVRGFVNGILVLLLGIFIVGMPVENPPAVILIIFMVSWAFSSIGLVIGIMAQTWDNIATMVNFFITPLIFLGGVFYSINMLPGFWRTISLVNPIYYVINGLRQSVLGVGDTPFSTSLTASIFMTLLFSSIGIFLFHKGYRIKS</sequence>
<protein>
    <recommendedName>
        <fullName evidence="6">ABC transmembrane type-2 domain-containing protein</fullName>
    </recommendedName>
</protein>
<gene>
    <name evidence="7" type="ORF">METZ01_LOCUS26525</name>
</gene>
<keyword evidence="3 5" id="KW-1133">Transmembrane helix</keyword>
<feature type="transmembrane region" description="Helical" evidence="5">
    <location>
        <begin position="78"/>
        <end position="103"/>
    </location>
</feature>
<feature type="transmembrane region" description="Helical" evidence="5">
    <location>
        <begin position="31"/>
        <end position="49"/>
    </location>
</feature>
<feature type="non-terminal residue" evidence="7">
    <location>
        <position position="1"/>
    </location>
</feature>
<evidence type="ECO:0000259" key="6">
    <source>
        <dbReference type="PROSITE" id="PS51012"/>
    </source>
</evidence>
<comment type="subcellular location">
    <subcellularLocation>
        <location evidence="1">Membrane</location>
        <topology evidence="1">Multi-pass membrane protein</topology>
    </subcellularLocation>
</comment>
<keyword evidence="4 5" id="KW-0472">Membrane</keyword>
<dbReference type="AlphaFoldDB" id="A0A381Q2V2"/>
<proteinExistence type="predicted"/>
<accession>A0A381Q2V2</accession>
<dbReference type="EMBL" id="UINC01001186">
    <property type="protein sequence ID" value="SUZ73671.1"/>
    <property type="molecule type" value="Genomic_DNA"/>
</dbReference>
<dbReference type="Pfam" id="PF01061">
    <property type="entry name" value="ABC2_membrane"/>
    <property type="match status" value="1"/>
</dbReference>
<reference evidence="7" key="1">
    <citation type="submission" date="2018-05" db="EMBL/GenBank/DDBJ databases">
        <authorList>
            <person name="Lanie J.A."/>
            <person name="Ng W.-L."/>
            <person name="Kazmierczak K.M."/>
            <person name="Andrzejewski T.M."/>
            <person name="Davidsen T.M."/>
            <person name="Wayne K.J."/>
            <person name="Tettelin H."/>
            <person name="Glass J.I."/>
            <person name="Rusch D."/>
            <person name="Podicherti R."/>
            <person name="Tsui H.-C.T."/>
            <person name="Winkler M.E."/>
        </authorList>
    </citation>
    <scope>NUCLEOTIDE SEQUENCE</scope>
</reference>
<evidence type="ECO:0000256" key="4">
    <source>
        <dbReference type="ARBA" id="ARBA00023136"/>
    </source>
</evidence>
<dbReference type="InterPro" id="IPR013525">
    <property type="entry name" value="ABC2_TM"/>
</dbReference>
<feature type="transmembrane region" description="Helical" evidence="5">
    <location>
        <begin position="115"/>
        <end position="137"/>
    </location>
</feature>
<dbReference type="GO" id="GO:0140359">
    <property type="term" value="F:ABC-type transporter activity"/>
    <property type="evidence" value="ECO:0007669"/>
    <property type="project" value="InterPro"/>
</dbReference>
<dbReference type="GO" id="GO:0043190">
    <property type="term" value="C:ATP-binding cassette (ABC) transporter complex"/>
    <property type="evidence" value="ECO:0007669"/>
    <property type="project" value="InterPro"/>
</dbReference>
<evidence type="ECO:0000313" key="7">
    <source>
        <dbReference type="EMBL" id="SUZ73671.1"/>
    </source>
</evidence>
<dbReference type="PROSITE" id="PS51012">
    <property type="entry name" value="ABC_TM2"/>
    <property type="match status" value="1"/>
</dbReference>
<dbReference type="InterPro" id="IPR052522">
    <property type="entry name" value="ABC-2_transport_permease"/>
</dbReference>
<evidence type="ECO:0000256" key="3">
    <source>
        <dbReference type="ARBA" id="ARBA00022989"/>
    </source>
</evidence>
<feature type="transmembrane region" description="Helical" evidence="5">
    <location>
        <begin position="143"/>
        <end position="162"/>
    </location>
</feature>
<feature type="transmembrane region" description="Helical" evidence="5">
    <location>
        <begin position="199"/>
        <end position="221"/>
    </location>
</feature>
<dbReference type="PRINTS" id="PR00164">
    <property type="entry name" value="ABC2TRNSPORT"/>
</dbReference>